<dbReference type="Gene3D" id="3.90.180.10">
    <property type="entry name" value="Medium-chain alcohol dehydrogenases, catalytic domain"/>
    <property type="match status" value="1"/>
</dbReference>
<gene>
    <name evidence="2" type="ORF">KP509_03G028300</name>
</gene>
<dbReference type="OrthoDB" id="48317at2759"/>
<dbReference type="SUPFAM" id="SSF51735">
    <property type="entry name" value="NAD(P)-binding Rossmann-fold domains"/>
    <property type="match status" value="1"/>
</dbReference>
<name>A0A8T2UYE3_CERRI</name>
<keyword evidence="3" id="KW-1185">Reference proteome</keyword>
<dbReference type="InterPro" id="IPR036291">
    <property type="entry name" value="NAD(P)-bd_dom_sf"/>
</dbReference>
<dbReference type="EMBL" id="CM035408">
    <property type="protein sequence ID" value="KAH7441187.1"/>
    <property type="molecule type" value="Genomic_DNA"/>
</dbReference>
<dbReference type="Pfam" id="PF13602">
    <property type="entry name" value="ADH_zinc_N_2"/>
    <property type="match status" value="1"/>
</dbReference>
<protein>
    <recommendedName>
        <fullName evidence="1">Enoyl reductase (ER) domain-containing protein</fullName>
    </recommendedName>
</protein>
<organism evidence="2 3">
    <name type="scientific">Ceratopteris richardii</name>
    <name type="common">Triangle waterfern</name>
    <dbReference type="NCBI Taxonomy" id="49495"/>
    <lineage>
        <taxon>Eukaryota</taxon>
        <taxon>Viridiplantae</taxon>
        <taxon>Streptophyta</taxon>
        <taxon>Embryophyta</taxon>
        <taxon>Tracheophyta</taxon>
        <taxon>Polypodiopsida</taxon>
        <taxon>Polypodiidae</taxon>
        <taxon>Polypodiales</taxon>
        <taxon>Pteridineae</taxon>
        <taxon>Pteridaceae</taxon>
        <taxon>Parkerioideae</taxon>
        <taxon>Ceratopteris</taxon>
    </lineage>
</organism>
<dbReference type="InterPro" id="IPR020843">
    <property type="entry name" value="ER"/>
</dbReference>
<evidence type="ECO:0000313" key="3">
    <source>
        <dbReference type="Proteomes" id="UP000825935"/>
    </source>
</evidence>
<evidence type="ECO:0000313" key="2">
    <source>
        <dbReference type="EMBL" id="KAH7441187.1"/>
    </source>
</evidence>
<dbReference type="Proteomes" id="UP000825935">
    <property type="component" value="Chromosome 3"/>
</dbReference>
<dbReference type="SUPFAM" id="SSF50129">
    <property type="entry name" value="GroES-like"/>
    <property type="match status" value="1"/>
</dbReference>
<accession>A0A8T2UYE3</accession>
<dbReference type="AlphaFoldDB" id="A0A8T2UYE3"/>
<dbReference type="Pfam" id="PF08240">
    <property type="entry name" value="ADH_N"/>
    <property type="match status" value="1"/>
</dbReference>
<dbReference type="OMA" id="PVVPGWD"/>
<dbReference type="CDD" id="cd05289">
    <property type="entry name" value="MDR_like_2"/>
    <property type="match status" value="1"/>
</dbReference>
<dbReference type="GO" id="GO:0016491">
    <property type="term" value="F:oxidoreductase activity"/>
    <property type="evidence" value="ECO:0007669"/>
    <property type="project" value="InterPro"/>
</dbReference>
<dbReference type="PANTHER" id="PTHR43482:SF1">
    <property type="entry name" value="PROTEIN AST1-RELATED"/>
    <property type="match status" value="1"/>
</dbReference>
<dbReference type="InterPro" id="IPR013154">
    <property type="entry name" value="ADH-like_N"/>
</dbReference>
<reference evidence="2" key="1">
    <citation type="submission" date="2021-08" db="EMBL/GenBank/DDBJ databases">
        <title>WGS assembly of Ceratopteris richardii.</title>
        <authorList>
            <person name="Marchant D.B."/>
            <person name="Chen G."/>
            <person name="Jenkins J."/>
            <person name="Shu S."/>
            <person name="Leebens-Mack J."/>
            <person name="Grimwood J."/>
            <person name="Schmutz J."/>
            <person name="Soltis P."/>
            <person name="Soltis D."/>
            <person name="Chen Z.-H."/>
        </authorList>
    </citation>
    <scope>NUCLEOTIDE SEQUENCE</scope>
    <source>
        <strain evidence="2">Whitten #5841</strain>
        <tissue evidence="2">Leaf</tissue>
    </source>
</reference>
<proteinExistence type="predicted"/>
<comment type="caution">
    <text evidence="2">The sequence shown here is derived from an EMBL/GenBank/DDBJ whole genome shotgun (WGS) entry which is preliminary data.</text>
</comment>
<feature type="domain" description="Enoyl reductase (ER)" evidence="1">
    <location>
        <begin position="41"/>
        <end position="364"/>
    </location>
</feature>
<dbReference type="InterPro" id="IPR052585">
    <property type="entry name" value="Lipid_raft_assoc_Zn_ADH"/>
</dbReference>
<dbReference type="PANTHER" id="PTHR43482">
    <property type="entry name" value="PROTEIN AST1-RELATED"/>
    <property type="match status" value="1"/>
</dbReference>
<dbReference type="InterPro" id="IPR011032">
    <property type="entry name" value="GroES-like_sf"/>
</dbReference>
<sequence>MMARLSLLRVGSRQSYKKFIGCKDCSKRAFSCKAVVLPRFGSPDVLQIRSNETLPDLGSTEVLVATKAAAVNPLDARIREGYGRSLFEPLLPLILGRDVSGEVVAVGNSVKLLHVGQEVFGALHPTAVRGTYSDYAILQEDQLILKPTSLTHMEAAAIPFAALTAWRALKGTAQIKQSQRVLILGGGGAVGLSAIQLAKAAGCHVTCTCGKRSMDRAAEAGAELTIDYTSENLRDKLGGRFDAVLDTIGVQETEALGVSSLKRGGHYMTLQGEAVNYADRLGLVAGGAAAAAALVKKQVQYKQAYGIEYMWTIMRTDAEALQDIGLLVRNGQLKVPVGNTFSLWKAADAHHCLEKKQSHGKIILYLD</sequence>
<dbReference type="SMART" id="SM00829">
    <property type="entry name" value="PKS_ER"/>
    <property type="match status" value="1"/>
</dbReference>
<evidence type="ECO:0000259" key="1">
    <source>
        <dbReference type="SMART" id="SM00829"/>
    </source>
</evidence>
<dbReference type="Gene3D" id="3.40.50.720">
    <property type="entry name" value="NAD(P)-binding Rossmann-like Domain"/>
    <property type="match status" value="1"/>
</dbReference>